<comment type="similarity">
    <text evidence="3">Belongs to the metallo-dependent hydrolases superfamily.</text>
</comment>
<dbReference type="PANTHER" id="PTHR21240:SF31">
    <property type="entry name" value="AMIDOHYDROLASE FAMILY PROTEIN (AFU_ORTHOLOGUE AFUA_7G05840)"/>
    <property type="match status" value="1"/>
</dbReference>
<keyword evidence="7" id="KW-1185">Reference proteome</keyword>
<dbReference type="EMBL" id="ML170169">
    <property type="protein sequence ID" value="TDL23599.1"/>
    <property type="molecule type" value="Genomic_DNA"/>
</dbReference>
<reference evidence="6 7" key="1">
    <citation type="submission" date="2018-06" db="EMBL/GenBank/DDBJ databases">
        <title>A transcriptomic atlas of mushroom development highlights an independent origin of complex multicellularity.</title>
        <authorList>
            <consortium name="DOE Joint Genome Institute"/>
            <person name="Krizsan K."/>
            <person name="Almasi E."/>
            <person name="Merenyi Z."/>
            <person name="Sahu N."/>
            <person name="Viragh M."/>
            <person name="Koszo T."/>
            <person name="Mondo S."/>
            <person name="Kiss B."/>
            <person name="Balint B."/>
            <person name="Kues U."/>
            <person name="Barry K."/>
            <person name="Hegedus J.C."/>
            <person name="Henrissat B."/>
            <person name="Johnson J."/>
            <person name="Lipzen A."/>
            <person name="Ohm R."/>
            <person name="Nagy I."/>
            <person name="Pangilinan J."/>
            <person name="Yan J."/>
            <person name="Xiong Y."/>
            <person name="Grigoriev I.V."/>
            <person name="Hibbett D.S."/>
            <person name="Nagy L.G."/>
        </authorList>
    </citation>
    <scope>NUCLEOTIDE SEQUENCE [LARGE SCALE GENOMIC DNA]</scope>
    <source>
        <strain evidence="6 7">SZMC22713</strain>
    </source>
</reference>
<dbReference type="Pfam" id="PF04909">
    <property type="entry name" value="Amidohydro_2"/>
    <property type="match status" value="1"/>
</dbReference>
<evidence type="ECO:0000259" key="5">
    <source>
        <dbReference type="Pfam" id="PF04909"/>
    </source>
</evidence>
<dbReference type="InterPro" id="IPR032465">
    <property type="entry name" value="ACMSD"/>
</dbReference>
<keyword evidence="4" id="KW-0732">Signal</keyword>
<keyword evidence="6" id="KW-0378">Hydrolase</keyword>
<feature type="signal peptide" evidence="4">
    <location>
        <begin position="1"/>
        <end position="18"/>
    </location>
</feature>
<feature type="chain" id="PRO_5021199416" evidence="4">
    <location>
        <begin position="19"/>
        <end position="353"/>
    </location>
</feature>
<evidence type="ECO:0000313" key="7">
    <source>
        <dbReference type="Proteomes" id="UP000294933"/>
    </source>
</evidence>
<dbReference type="Gene3D" id="3.20.20.140">
    <property type="entry name" value="Metal-dependent hydrolases"/>
    <property type="match status" value="1"/>
</dbReference>
<keyword evidence="1 3" id="KW-0210">Decarboxylase</keyword>
<sequence>MVWLLSPYVFICICMVQARKWNNTGKGSIVLEEAWTIPEFVAQASVSVPPPGQTTAQLEANLLDIHNQRLAAMDLHGIDFMVLSCAAPCIQGISDPNTAATFATKVNDELASAIANNTMRFGGFASLSMHDPAAAAKELNRTVFEHGFLGALLNDYQQSGPDNTTLLYYDQPEYDVFWSMAETLDVPVYLHPRFPIAQITALEYAHSPFILGPVNEFQVTLSNHILGIIANGVFDRFPRLKFIVGHLGERIPSDLVRIDEHISRQKSRGLPMLKNASDYWRSNIFETTSGNFATPLLKFHADAIGLDRILFSIDYPFETISEGTNWLDTIPLSAKDKLRLAREGAIELLKLNH</sequence>
<dbReference type="PANTHER" id="PTHR21240">
    <property type="entry name" value="2-AMINO-3-CARBOXYLMUCONATE-6-SEMIALDEHYDE DECARBOXYLASE"/>
    <property type="match status" value="1"/>
</dbReference>
<evidence type="ECO:0000256" key="3">
    <source>
        <dbReference type="RuleBase" id="RU366045"/>
    </source>
</evidence>
<dbReference type="VEuPathDB" id="FungiDB:BD410DRAFT_142068"/>
<dbReference type="GO" id="GO:0016787">
    <property type="term" value="F:hydrolase activity"/>
    <property type="evidence" value="ECO:0007669"/>
    <property type="project" value="UniProtKB-KW"/>
</dbReference>
<dbReference type="InterPro" id="IPR006680">
    <property type="entry name" value="Amidohydro-rel"/>
</dbReference>
<gene>
    <name evidence="6" type="ORF">BD410DRAFT_142068</name>
</gene>
<name>A0A4Y7Q9R2_9AGAM</name>
<proteinExistence type="inferred from homology"/>
<protein>
    <submittedName>
        <fullName evidence="6">Amidohydrolase 2</fullName>
    </submittedName>
</protein>
<dbReference type="GO" id="GO:0016831">
    <property type="term" value="F:carboxy-lyase activity"/>
    <property type="evidence" value="ECO:0007669"/>
    <property type="project" value="UniProtKB-KW"/>
</dbReference>
<accession>A0A4Y7Q9R2</accession>
<evidence type="ECO:0000256" key="2">
    <source>
        <dbReference type="ARBA" id="ARBA00023239"/>
    </source>
</evidence>
<dbReference type="GO" id="GO:0019748">
    <property type="term" value="P:secondary metabolic process"/>
    <property type="evidence" value="ECO:0007669"/>
    <property type="project" value="TreeGrafter"/>
</dbReference>
<evidence type="ECO:0000256" key="1">
    <source>
        <dbReference type="ARBA" id="ARBA00022793"/>
    </source>
</evidence>
<dbReference type="SUPFAM" id="SSF51556">
    <property type="entry name" value="Metallo-dependent hydrolases"/>
    <property type="match status" value="1"/>
</dbReference>
<organism evidence="6 7">
    <name type="scientific">Rickenella mellea</name>
    <dbReference type="NCBI Taxonomy" id="50990"/>
    <lineage>
        <taxon>Eukaryota</taxon>
        <taxon>Fungi</taxon>
        <taxon>Dikarya</taxon>
        <taxon>Basidiomycota</taxon>
        <taxon>Agaricomycotina</taxon>
        <taxon>Agaricomycetes</taxon>
        <taxon>Hymenochaetales</taxon>
        <taxon>Rickenellaceae</taxon>
        <taxon>Rickenella</taxon>
    </lineage>
</organism>
<feature type="domain" description="Amidohydrolase-related" evidence="5">
    <location>
        <begin position="90"/>
        <end position="350"/>
    </location>
</feature>
<dbReference type="STRING" id="50990.A0A4Y7Q9R2"/>
<evidence type="ECO:0000313" key="6">
    <source>
        <dbReference type="EMBL" id="TDL23599.1"/>
    </source>
</evidence>
<dbReference type="AlphaFoldDB" id="A0A4Y7Q9R2"/>
<dbReference type="Proteomes" id="UP000294933">
    <property type="component" value="Unassembled WGS sequence"/>
</dbReference>
<dbReference type="GO" id="GO:0005829">
    <property type="term" value="C:cytosol"/>
    <property type="evidence" value="ECO:0007669"/>
    <property type="project" value="TreeGrafter"/>
</dbReference>
<keyword evidence="2 3" id="KW-0456">Lyase</keyword>
<dbReference type="InterPro" id="IPR032466">
    <property type="entry name" value="Metal_Hydrolase"/>
</dbReference>
<evidence type="ECO:0000256" key="4">
    <source>
        <dbReference type="SAM" id="SignalP"/>
    </source>
</evidence>
<dbReference type="OrthoDB" id="432010at2759"/>